<evidence type="ECO:0000256" key="3">
    <source>
        <dbReference type="ARBA" id="ARBA00022519"/>
    </source>
</evidence>
<dbReference type="HOGENOM" id="CLU_049421_4_1_10"/>
<proteinExistence type="predicted"/>
<evidence type="ECO:0000256" key="4">
    <source>
        <dbReference type="ARBA" id="ARBA00022679"/>
    </source>
</evidence>
<dbReference type="GO" id="GO:0005886">
    <property type="term" value="C:plasma membrane"/>
    <property type="evidence" value="ECO:0007669"/>
    <property type="project" value="UniProtKB-SubCell"/>
</dbReference>
<keyword evidence="7" id="KW-0812">Transmembrane</keyword>
<dbReference type="EMBL" id="ACKS01000017">
    <property type="protein sequence ID" value="EFA45298.1"/>
    <property type="molecule type" value="Genomic_DNA"/>
</dbReference>
<dbReference type="GO" id="GO:0009247">
    <property type="term" value="P:glycolipid biosynthetic process"/>
    <property type="evidence" value="ECO:0007669"/>
    <property type="project" value="UniProtKB-ARBA"/>
</dbReference>
<protein>
    <submittedName>
        <fullName evidence="8">Lipid A biosynthesis (KDO)2-(Lauroyl)-lipid IVA acyltransferase</fullName>
        <ecNumber evidence="8">2.3.1.-</ecNumber>
    </submittedName>
</protein>
<dbReference type="PANTHER" id="PTHR30606:SF10">
    <property type="entry name" value="PHOSPHATIDYLINOSITOL MANNOSIDE ACYLTRANSFERASE"/>
    <property type="match status" value="1"/>
</dbReference>
<dbReference type="eggNOG" id="COG1560">
    <property type="taxonomic scope" value="Bacteria"/>
</dbReference>
<evidence type="ECO:0000256" key="7">
    <source>
        <dbReference type="SAM" id="Phobius"/>
    </source>
</evidence>
<dbReference type="Proteomes" id="UP000003160">
    <property type="component" value="Unassembled WGS sequence"/>
</dbReference>
<keyword evidence="5 7" id="KW-0472">Membrane</keyword>
<dbReference type="GO" id="GO:0016746">
    <property type="term" value="F:acyltransferase activity"/>
    <property type="evidence" value="ECO:0007669"/>
    <property type="project" value="UniProtKB-KW"/>
</dbReference>
<dbReference type="InterPro" id="IPR004960">
    <property type="entry name" value="LipA_acyltrans"/>
</dbReference>
<keyword evidence="4 8" id="KW-0808">Transferase</keyword>
<comment type="caution">
    <text evidence="8">The sequence shown here is derived from an EMBL/GenBank/DDBJ whole genome shotgun (WGS) entry which is preliminary data.</text>
</comment>
<sequence length="310" mass="37535">MTMTKIVYYIFYALSLLPFRVLYALSDFEYLILYRLIGYRRKIVRSNLTSSFPEKSETEIKEIERGFYHWFCDYFFEAIKLLSISDKELRKRLIITNSAEHEEWFRQGRNTAGILGHYCNWEWLSRVGYDMQQNRRICLVYDPLHNKAFDNIFLRLRTYPPTGVPVPKKNILRQLLAWKREGTMSLSGYIADQAPKWQNIHCWLPFLNRDTPVFTGGERIMRKMNNVVYYVDMSRPKRGYYQVTYRLITDDPNSLSEFEITRRFFQMLEESIRKNPVPYLWTHNRWKRTREEFDRKFEIVRGKVVPRSDT</sequence>
<organism evidence="8 9">
    <name type="scientific">Hallella bergensis DSM 17361</name>
    <dbReference type="NCBI Taxonomy" id="585502"/>
    <lineage>
        <taxon>Bacteria</taxon>
        <taxon>Pseudomonadati</taxon>
        <taxon>Bacteroidota</taxon>
        <taxon>Bacteroidia</taxon>
        <taxon>Bacteroidales</taxon>
        <taxon>Prevotellaceae</taxon>
        <taxon>Hallella</taxon>
    </lineage>
</organism>
<evidence type="ECO:0000313" key="9">
    <source>
        <dbReference type="Proteomes" id="UP000003160"/>
    </source>
</evidence>
<keyword evidence="6 8" id="KW-0012">Acyltransferase</keyword>
<gene>
    <name evidence="8" type="primary">waaM</name>
    <name evidence="8" type="ORF">HMPREF0645_0323</name>
</gene>
<dbReference type="CDD" id="cd07984">
    <property type="entry name" value="LPLAT_LABLAT-like"/>
    <property type="match status" value="1"/>
</dbReference>
<comment type="subcellular location">
    <subcellularLocation>
        <location evidence="1">Cell inner membrane</location>
    </subcellularLocation>
</comment>
<dbReference type="EC" id="2.3.1.-" evidence="8"/>
<reference evidence="8 9" key="1">
    <citation type="submission" date="2009-10" db="EMBL/GenBank/DDBJ databases">
        <authorList>
            <person name="Qin X."/>
            <person name="Bachman B."/>
            <person name="Battles P."/>
            <person name="Bell A."/>
            <person name="Bess C."/>
            <person name="Bickham C."/>
            <person name="Chaboub L."/>
            <person name="Chen D."/>
            <person name="Coyle M."/>
            <person name="Deiros D.R."/>
            <person name="Dinh H."/>
            <person name="Forbes L."/>
            <person name="Fowler G."/>
            <person name="Francisco L."/>
            <person name="Fu Q."/>
            <person name="Gubbala S."/>
            <person name="Hale W."/>
            <person name="Han Y."/>
            <person name="Hemphill L."/>
            <person name="Highlander S.K."/>
            <person name="Hirani K."/>
            <person name="Hogues M."/>
            <person name="Jackson L."/>
            <person name="Jakkamsetti A."/>
            <person name="Javaid M."/>
            <person name="Jiang H."/>
            <person name="Korchina V."/>
            <person name="Kovar C."/>
            <person name="Lara F."/>
            <person name="Lee S."/>
            <person name="Mata R."/>
            <person name="Mathew T."/>
            <person name="Moen C."/>
            <person name="Morales K."/>
            <person name="Munidasa M."/>
            <person name="Nazareth L."/>
            <person name="Ngo R."/>
            <person name="Nguyen L."/>
            <person name="Okwuonu G."/>
            <person name="Ongeri F."/>
            <person name="Patil S."/>
            <person name="Petrosino J."/>
            <person name="Pham C."/>
            <person name="Pham P."/>
            <person name="Pu L.-L."/>
            <person name="Puazo M."/>
            <person name="Raj R."/>
            <person name="Reid J."/>
            <person name="Rouhana J."/>
            <person name="Saada N."/>
            <person name="Shang Y."/>
            <person name="Simmons D."/>
            <person name="Thornton R."/>
            <person name="Warren J."/>
            <person name="Weissenberger G."/>
            <person name="Zhang J."/>
            <person name="Zhang L."/>
            <person name="Zhou C."/>
            <person name="Zhu D."/>
            <person name="Muzny D."/>
            <person name="Worley K."/>
            <person name="Gibbs R."/>
        </authorList>
    </citation>
    <scope>NUCLEOTIDE SEQUENCE [LARGE SCALE GENOMIC DNA]</scope>
    <source>
        <strain evidence="8 9">DSM 17361</strain>
    </source>
</reference>
<keyword evidence="2" id="KW-1003">Cell membrane</keyword>
<keyword evidence="3" id="KW-0997">Cell inner membrane</keyword>
<accession>D1PTN8</accession>
<keyword evidence="7" id="KW-1133">Transmembrane helix</keyword>
<evidence type="ECO:0000256" key="2">
    <source>
        <dbReference type="ARBA" id="ARBA00022475"/>
    </source>
</evidence>
<evidence type="ECO:0000256" key="1">
    <source>
        <dbReference type="ARBA" id="ARBA00004533"/>
    </source>
</evidence>
<keyword evidence="9" id="KW-1185">Reference proteome</keyword>
<evidence type="ECO:0000256" key="6">
    <source>
        <dbReference type="ARBA" id="ARBA00023315"/>
    </source>
</evidence>
<feature type="transmembrane region" description="Helical" evidence="7">
    <location>
        <begin position="6"/>
        <end position="25"/>
    </location>
</feature>
<evidence type="ECO:0000313" key="8">
    <source>
        <dbReference type="EMBL" id="EFA45298.1"/>
    </source>
</evidence>
<dbReference type="Pfam" id="PF03279">
    <property type="entry name" value="Lip_A_acyltrans"/>
    <property type="match status" value="1"/>
</dbReference>
<name>D1PTN8_9BACT</name>
<dbReference type="AlphaFoldDB" id="D1PTN8"/>
<dbReference type="PANTHER" id="PTHR30606">
    <property type="entry name" value="LIPID A BIOSYNTHESIS LAUROYL ACYLTRANSFERASE"/>
    <property type="match status" value="1"/>
</dbReference>
<evidence type="ECO:0000256" key="5">
    <source>
        <dbReference type="ARBA" id="ARBA00023136"/>
    </source>
</evidence>